<protein>
    <submittedName>
        <fullName evidence="2">Succinate--CoA ligase subunit alpha</fullName>
    </submittedName>
</protein>
<accession>A0A956LXP8</accession>
<organism evidence="2 3">
    <name type="scientific">Eiseniibacteriota bacterium</name>
    <dbReference type="NCBI Taxonomy" id="2212470"/>
    <lineage>
        <taxon>Bacteria</taxon>
        <taxon>Candidatus Eiseniibacteriota</taxon>
    </lineage>
</organism>
<dbReference type="GO" id="GO:0004776">
    <property type="term" value="F:succinate-CoA ligase (GDP-forming) activity"/>
    <property type="evidence" value="ECO:0007669"/>
    <property type="project" value="TreeGrafter"/>
</dbReference>
<reference evidence="2" key="2">
    <citation type="journal article" date="2021" name="Microbiome">
        <title>Successional dynamics and alternative stable states in a saline activated sludge microbial community over 9 years.</title>
        <authorList>
            <person name="Wang Y."/>
            <person name="Ye J."/>
            <person name="Ju F."/>
            <person name="Liu L."/>
            <person name="Boyd J.A."/>
            <person name="Deng Y."/>
            <person name="Parks D.H."/>
            <person name="Jiang X."/>
            <person name="Yin X."/>
            <person name="Woodcroft B.J."/>
            <person name="Tyson G.W."/>
            <person name="Hugenholtz P."/>
            <person name="Polz M.F."/>
            <person name="Zhang T."/>
        </authorList>
    </citation>
    <scope>NUCLEOTIDE SEQUENCE</scope>
    <source>
        <strain evidence="2">HKST-UBA01</strain>
    </source>
</reference>
<evidence type="ECO:0000259" key="1">
    <source>
        <dbReference type="Pfam" id="PF02629"/>
    </source>
</evidence>
<dbReference type="Gene3D" id="3.40.50.720">
    <property type="entry name" value="NAD(P)-binding Rossmann-like Domain"/>
    <property type="match status" value="1"/>
</dbReference>
<dbReference type="Pfam" id="PF02629">
    <property type="entry name" value="CoA_binding"/>
    <property type="match status" value="1"/>
</dbReference>
<dbReference type="InterPro" id="IPR036291">
    <property type="entry name" value="NAD(P)-bd_dom_sf"/>
</dbReference>
<feature type="domain" description="CoA-binding" evidence="1">
    <location>
        <begin position="6"/>
        <end position="57"/>
    </location>
</feature>
<dbReference type="PANTHER" id="PTHR11117">
    <property type="entry name" value="SUCCINYL-COA LIGASE SUBUNIT ALPHA"/>
    <property type="match status" value="1"/>
</dbReference>
<evidence type="ECO:0000313" key="3">
    <source>
        <dbReference type="Proteomes" id="UP000697710"/>
    </source>
</evidence>
<dbReference type="GO" id="GO:0006099">
    <property type="term" value="P:tricarboxylic acid cycle"/>
    <property type="evidence" value="ECO:0007669"/>
    <property type="project" value="TreeGrafter"/>
</dbReference>
<evidence type="ECO:0000313" key="2">
    <source>
        <dbReference type="EMBL" id="MCA9727278.1"/>
    </source>
</evidence>
<proteinExistence type="predicted"/>
<dbReference type="GO" id="GO:0004775">
    <property type="term" value="F:succinate-CoA ligase (ADP-forming) activity"/>
    <property type="evidence" value="ECO:0007669"/>
    <property type="project" value="TreeGrafter"/>
</dbReference>
<comment type="caution">
    <text evidence="2">The sequence shown here is derived from an EMBL/GenBank/DDBJ whole genome shotgun (WGS) entry which is preliminary data.</text>
</comment>
<gene>
    <name evidence="2" type="ORF">KC729_06310</name>
</gene>
<dbReference type="SUPFAM" id="SSF51735">
    <property type="entry name" value="NAD(P)-binding Rossmann-fold domains"/>
    <property type="match status" value="1"/>
</dbReference>
<dbReference type="AlphaFoldDB" id="A0A956LXP8"/>
<keyword evidence="2" id="KW-0436">Ligase</keyword>
<dbReference type="InterPro" id="IPR003781">
    <property type="entry name" value="CoA-bd"/>
</dbReference>
<dbReference type="EMBL" id="JAGQHR010000137">
    <property type="protein sequence ID" value="MCA9727278.1"/>
    <property type="molecule type" value="Genomic_DNA"/>
</dbReference>
<reference evidence="2" key="1">
    <citation type="submission" date="2020-04" db="EMBL/GenBank/DDBJ databases">
        <authorList>
            <person name="Zhang T."/>
        </authorList>
    </citation>
    <scope>NUCLEOTIDE SEQUENCE</scope>
    <source>
        <strain evidence="2">HKST-UBA01</strain>
    </source>
</reference>
<dbReference type="PANTHER" id="PTHR11117:SF2">
    <property type="entry name" value="SUCCINATE--COA LIGASE [ADP_GDP-FORMING] SUBUNIT ALPHA, MITOCHONDRIAL"/>
    <property type="match status" value="1"/>
</dbReference>
<dbReference type="Proteomes" id="UP000697710">
    <property type="component" value="Unassembled WGS sequence"/>
</dbReference>
<sequence>MSILIDRSTKVVVQGITGRDGSFHTRAMKEYGTQVVAGVTPGKGGQAFEGTPIFNRVS</sequence>
<feature type="non-terminal residue" evidence="2">
    <location>
        <position position="58"/>
    </location>
</feature>
<name>A0A956LXP8_UNCEI</name>
<dbReference type="GO" id="GO:0009361">
    <property type="term" value="C:succinate-CoA ligase complex (ADP-forming)"/>
    <property type="evidence" value="ECO:0007669"/>
    <property type="project" value="TreeGrafter"/>
</dbReference>